<name>A0ABQ1X5J3_9BACT</name>
<dbReference type="RefSeq" id="WP_188559477.1">
    <property type="nucleotide sequence ID" value="NZ_BMGS01000013.1"/>
</dbReference>
<dbReference type="Proteomes" id="UP000601361">
    <property type="component" value="Unassembled WGS sequence"/>
</dbReference>
<evidence type="ECO:0008006" key="3">
    <source>
        <dbReference type="Google" id="ProtNLM"/>
    </source>
</evidence>
<dbReference type="EMBL" id="BMGS01000013">
    <property type="protein sequence ID" value="GGG58439.1"/>
    <property type="molecule type" value="Genomic_DNA"/>
</dbReference>
<evidence type="ECO:0000313" key="2">
    <source>
        <dbReference type="Proteomes" id="UP000601361"/>
    </source>
</evidence>
<protein>
    <recommendedName>
        <fullName evidence="3">Exostosin GT47 domain-containing protein</fullName>
    </recommendedName>
</protein>
<gene>
    <name evidence="1" type="ORF">GCM10011378_38210</name>
</gene>
<accession>A0ABQ1X5J3</accession>
<organism evidence="1 2">
    <name type="scientific">Hymenobacter glacieicola</name>
    <dbReference type="NCBI Taxonomy" id="1562124"/>
    <lineage>
        <taxon>Bacteria</taxon>
        <taxon>Pseudomonadati</taxon>
        <taxon>Bacteroidota</taxon>
        <taxon>Cytophagia</taxon>
        <taxon>Cytophagales</taxon>
        <taxon>Hymenobacteraceae</taxon>
        <taxon>Hymenobacter</taxon>
    </lineage>
</organism>
<proteinExistence type="predicted"/>
<evidence type="ECO:0000313" key="1">
    <source>
        <dbReference type="EMBL" id="GGG58439.1"/>
    </source>
</evidence>
<reference evidence="2" key="1">
    <citation type="journal article" date="2019" name="Int. J. Syst. Evol. Microbiol.">
        <title>The Global Catalogue of Microorganisms (GCM) 10K type strain sequencing project: providing services to taxonomists for standard genome sequencing and annotation.</title>
        <authorList>
            <consortium name="The Broad Institute Genomics Platform"/>
            <consortium name="The Broad Institute Genome Sequencing Center for Infectious Disease"/>
            <person name="Wu L."/>
            <person name="Ma J."/>
        </authorList>
    </citation>
    <scope>NUCLEOTIDE SEQUENCE [LARGE SCALE GENOMIC DNA]</scope>
    <source>
        <strain evidence="2">CGMCC 1.12990</strain>
    </source>
</reference>
<sequence>MSQFFSNEPLTDIWRYRESGYAEKLVDHVLAAAGEEWEVYLHLELSRWKGQDLQIQPSRRKKVVICIGDESARTDYPFRDQVDIIFRMYLPQDQQGNIFHIPVGPSREFRPDAIIPLHERAHNVFFSGNLHGGRAELYQVLAGAPPMPFALLHRLRWLLGENLDKKFPDSIIRFSKGFHNGIPPQEYARYLGNSKIVLCPAGIENPETMRHFEAASLGCIILTKPLPDAHVYRTAPFIVLPSWRELKPTVNQLLREPSRMQELHLATLEWWRSTASAEAVAAYMLHKMTTAQVGSLN</sequence>
<comment type="caution">
    <text evidence="1">The sequence shown here is derived from an EMBL/GenBank/DDBJ whole genome shotgun (WGS) entry which is preliminary data.</text>
</comment>
<keyword evidence="2" id="KW-1185">Reference proteome</keyword>